<dbReference type="EMBL" id="CAJHNJ030000058">
    <property type="protein sequence ID" value="CAG9133162.1"/>
    <property type="molecule type" value="Genomic_DNA"/>
</dbReference>
<accession>A0A8S4G2I3</accession>
<dbReference type="Proteomes" id="UP000653454">
    <property type="component" value="Unassembled WGS sequence"/>
</dbReference>
<evidence type="ECO:0000313" key="2">
    <source>
        <dbReference type="EMBL" id="CAG9133162.1"/>
    </source>
</evidence>
<name>A0A8S4G2I3_PLUXY</name>
<sequence length="49" mass="5331">MSWEQNFIATTPEVVVRRERAGCGPRRGPRPAPLTRPVGDPAESTSALL</sequence>
<proteinExistence type="predicted"/>
<keyword evidence="3" id="KW-1185">Reference proteome</keyword>
<protein>
    <submittedName>
        <fullName evidence="2">(diamondback moth) hypothetical protein</fullName>
    </submittedName>
</protein>
<reference evidence="2" key="1">
    <citation type="submission" date="2020-11" db="EMBL/GenBank/DDBJ databases">
        <authorList>
            <person name="Whiteford S."/>
        </authorList>
    </citation>
    <scope>NUCLEOTIDE SEQUENCE</scope>
</reference>
<evidence type="ECO:0000256" key="1">
    <source>
        <dbReference type="SAM" id="MobiDB-lite"/>
    </source>
</evidence>
<comment type="caution">
    <text evidence="2">The sequence shown here is derived from an EMBL/GenBank/DDBJ whole genome shotgun (WGS) entry which is preliminary data.</text>
</comment>
<dbReference type="AlphaFoldDB" id="A0A8S4G2I3"/>
<feature type="region of interest" description="Disordered" evidence="1">
    <location>
        <begin position="18"/>
        <end position="49"/>
    </location>
</feature>
<evidence type="ECO:0000313" key="3">
    <source>
        <dbReference type="Proteomes" id="UP000653454"/>
    </source>
</evidence>
<gene>
    <name evidence="2" type="ORF">PLXY2_LOCUS11401</name>
</gene>
<organism evidence="2 3">
    <name type="scientific">Plutella xylostella</name>
    <name type="common">Diamondback moth</name>
    <name type="synonym">Plutella maculipennis</name>
    <dbReference type="NCBI Taxonomy" id="51655"/>
    <lineage>
        <taxon>Eukaryota</taxon>
        <taxon>Metazoa</taxon>
        <taxon>Ecdysozoa</taxon>
        <taxon>Arthropoda</taxon>
        <taxon>Hexapoda</taxon>
        <taxon>Insecta</taxon>
        <taxon>Pterygota</taxon>
        <taxon>Neoptera</taxon>
        <taxon>Endopterygota</taxon>
        <taxon>Lepidoptera</taxon>
        <taxon>Glossata</taxon>
        <taxon>Ditrysia</taxon>
        <taxon>Yponomeutoidea</taxon>
        <taxon>Plutellidae</taxon>
        <taxon>Plutella</taxon>
    </lineage>
</organism>